<feature type="region of interest" description="Disordered" evidence="5">
    <location>
        <begin position="126"/>
        <end position="152"/>
    </location>
</feature>
<dbReference type="SUPFAM" id="SSF81799">
    <property type="entry name" value="Putative methyltransferase TM0872, insert domain"/>
    <property type="match status" value="1"/>
</dbReference>
<dbReference type="InterPro" id="IPR002903">
    <property type="entry name" value="RsmH"/>
</dbReference>
<evidence type="ECO:0000256" key="2">
    <source>
        <dbReference type="ARBA" id="ARBA00022603"/>
    </source>
</evidence>
<dbReference type="AlphaFoldDB" id="A0A7S0G9L4"/>
<evidence type="ECO:0000256" key="4">
    <source>
        <dbReference type="ARBA" id="ARBA00022691"/>
    </source>
</evidence>
<keyword evidence="3" id="KW-0808">Transferase</keyword>
<organism evidence="6">
    <name type="scientific">Proboscia inermis</name>
    <dbReference type="NCBI Taxonomy" id="420281"/>
    <lineage>
        <taxon>Eukaryota</taxon>
        <taxon>Sar</taxon>
        <taxon>Stramenopiles</taxon>
        <taxon>Ochrophyta</taxon>
        <taxon>Bacillariophyta</taxon>
        <taxon>Coscinodiscophyceae</taxon>
        <taxon>Rhizosoleniophycidae</taxon>
        <taxon>Rhizosoleniales</taxon>
        <taxon>Rhizosoleniaceae</taxon>
        <taxon>Proboscia</taxon>
    </lineage>
</organism>
<dbReference type="GO" id="GO:0070475">
    <property type="term" value="P:rRNA base methylation"/>
    <property type="evidence" value="ECO:0007669"/>
    <property type="project" value="TreeGrafter"/>
</dbReference>
<proteinExistence type="inferred from homology"/>
<feature type="compositionally biased region" description="Basic and acidic residues" evidence="5">
    <location>
        <begin position="515"/>
        <end position="524"/>
    </location>
</feature>
<evidence type="ECO:0000256" key="5">
    <source>
        <dbReference type="SAM" id="MobiDB-lite"/>
    </source>
</evidence>
<sequence length="537" mass="59319">MQRKIPSFLNIHNSWVAVWLCCSNLGFIPLKLHRVLMFSSCITRRMYTASGLGVSGRNSSRRRILSPMTSVFVVASVSASTSCCFSTHSYSPGKTSIAKRIILQKSSGPSLFRGANHQLRSIDHSSSNHLHMAAGKSRKRDSSSSTGGDMATTAAAQERQNLLQEYASSYHAPVMPFECLHSLLGPDYMLDDQREPNTNRIFVDATLGGGGHSLLLLSHLREGDLVIGVDVDSDALSAASARLKDYMVTAEKGIDQQGPQFATLQCNFGEIHHDIPRLLKELGRISEEEYDKDDSIRGKSGGGYVDGILMDLGVSSHQIDTPQRGFAFMENGPLDMRMGGKESHNENALSAADICNEFDLYSLVDIFRKYGDEPRAKKIAESIINSRPLGTTSQLREAIAAVTPQFHKKKRLGLTATCARVFQSLRIVVNDEEQMLRQALEDGCPQFIKQGGRLVVISYHSLEDRITKRVMKFGSLENAEKRKSGGGRRDMYGNIKSDPSTENPWKLVGKKGQKATKEEVELNSRSRSATLRVAERC</sequence>
<feature type="region of interest" description="Disordered" evidence="5">
    <location>
        <begin position="480"/>
        <end position="537"/>
    </location>
</feature>
<feature type="compositionally biased region" description="Basic and acidic residues" evidence="5">
    <location>
        <begin position="480"/>
        <end position="491"/>
    </location>
</feature>
<evidence type="ECO:0000256" key="3">
    <source>
        <dbReference type="ARBA" id="ARBA00022679"/>
    </source>
</evidence>
<dbReference type="Pfam" id="PF01795">
    <property type="entry name" value="Methyltransf_5"/>
    <property type="match status" value="1"/>
</dbReference>
<reference evidence="6" key="1">
    <citation type="submission" date="2021-01" db="EMBL/GenBank/DDBJ databases">
        <authorList>
            <person name="Corre E."/>
            <person name="Pelletier E."/>
            <person name="Niang G."/>
            <person name="Scheremetjew M."/>
            <person name="Finn R."/>
            <person name="Kale V."/>
            <person name="Holt S."/>
            <person name="Cochrane G."/>
            <person name="Meng A."/>
            <person name="Brown T."/>
            <person name="Cohen L."/>
        </authorList>
    </citation>
    <scope>NUCLEOTIDE SEQUENCE</scope>
    <source>
        <strain evidence="6">CCAP1064/1</strain>
    </source>
</reference>
<dbReference type="HAMAP" id="MF_01007">
    <property type="entry name" value="16SrRNA_methyltr_H"/>
    <property type="match status" value="1"/>
</dbReference>
<name>A0A7S0G9L4_9STRA</name>
<evidence type="ECO:0000256" key="1">
    <source>
        <dbReference type="ARBA" id="ARBA00010396"/>
    </source>
</evidence>
<dbReference type="Gene3D" id="3.40.50.150">
    <property type="entry name" value="Vaccinia Virus protein VP39"/>
    <property type="match status" value="1"/>
</dbReference>
<evidence type="ECO:0000313" key="6">
    <source>
        <dbReference type="EMBL" id="CAD8406820.1"/>
    </source>
</evidence>
<dbReference type="Gene3D" id="1.10.150.170">
    <property type="entry name" value="Putative methyltransferase TM0872, insert domain"/>
    <property type="match status" value="1"/>
</dbReference>
<dbReference type="GO" id="GO:0071424">
    <property type="term" value="F:rRNA (cytosine-N4-)-methyltransferase activity"/>
    <property type="evidence" value="ECO:0007669"/>
    <property type="project" value="TreeGrafter"/>
</dbReference>
<gene>
    <name evidence="6" type="ORF">PINE0816_LOCUS2937</name>
</gene>
<keyword evidence="2" id="KW-0489">Methyltransferase</keyword>
<dbReference type="EMBL" id="HBEL01006116">
    <property type="protein sequence ID" value="CAD8406820.1"/>
    <property type="molecule type" value="Transcribed_RNA"/>
</dbReference>
<accession>A0A7S0G9L4</accession>
<dbReference type="PANTHER" id="PTHR11265">
    <property type="entry name" value="S-ADENOSYL-METHYLTRANSFERASE MRAW"/>
    <property type="match status" value="1"/>
</dbReference>
<keyword evidence="4" id="KW-0949">S-adenosyl-L-methionine</keyword>
<dbReference type="NCBIfam" id="TIGR00006">
    <property type="entry name" value="16S rRNA (cytosine(1402)-N(4))-methyltransferase RsmH"/>
    <property type="match status" value="1"/>
</dbReference>
<dbReference type="PANTHER" id="PTHR11265:SF0">
    <property type="entry name" value="12S RRNA N4-METHYLCYTIDINE METHYLTRANSFERASE"/>
    <property type="match status" value="1"/>
</dbReference>
<dbReference type="InterPro" id="IPR029063">
    <property type="entry name" value="SAM-dependent_MTases_sf"/>
</dbReference>
<dbReference type="InterPro" id="IPR023397">
    <property type="entry name" value="SAM-dep_MeTrfase_MraW_recog"/>
</dbReference>
<protein>
    <submittedName>
        <fullName evidence="6">Uncharacterized protein</fullName>
    </submittedName>
</protein>
<comment type="similarity">
    <text evidence="1">Belongs to the methyltransferase superfamily. RsmH family.</text>
</comment>
<dbReference type="SUPFAM" id="SSF53335">
    <property type="entry name" value="S-adenosyl-L-methionine-dependent methyltransferases"/>
    <property type="match status" value="1"/>
</dbReference>